<keyword evidence="5" id="KW-1003">Cell membrane</keyword>
<dbReference type="SUPFAM" id="SSF53955">
    <property type="entry name" value="Lysozyme-like"/>
    <property type="match status" value="1"/>
</dbReference>
<dbReference type="PANTHER" id="PTHR32282:SF11">
    <property type="entry name" value="PENICILLIN-BINDING PROTEIN 1B"/>
    <property type="match status" value="1"/>
</dbReference>
<keyword evidence="11" id="KW-0133">Cell shape</keyword>
<organism evidence="22 23">
    <name type="scientific">Candidatus Korobacter versatilis</name>
    <dbReference type="NCBI Taxonomy" id="658062"/>
    <lineage>
        <taxon>Bacteria</taxon>
        <taxon>Pseudomonadati</taxon>
        <taxon>Acidobacteriota</taxon>
        <taxon>Terriglobia</taxon>
        <taxon>Terriglobales</taxon>
        <taxon>Candidatus Korobacteraceae</taxon>
        <taxon>Candidatus Korobacter</taxon>
    </lineage>
</organism>
<dbReference type="GO" id="GO:0006508">
    <property type="term" value="P:proteolysis"/>
    <property type="evidence" value="ECO:0007669"/>
    <property type="project" value="UniProtKB-KW"/>
</dbReference>
<evidence type="ECO:0000256" key="6">
    <source>
        <dbReference type="ARBA" id="ARBA00022645"/>
    </source>
</evidence>
<dbReference type="InterPro" id="IPR023346">
    <property type="entry name" value="Lysozyme-like_dom_sf"/>
</dbReference>
<evidence type="ECO:0000256" key="13">
    <source>
        <dbReference type="ARBA" id="ARBA00023136"/>
    </source>
</evidence>
<comment type="catalytic activity">
    <reaction evidence="17">
        <text>[GlcNAc-(1-&gt;4)-Mur2Ac(oyl-L-Ala-gamma-D-Glu-L-Lys-D-Ala-D-Ala)](n)-di-trans,octa-cis-undecaprenyl diphosphate + beta-D-GlcNAc-(1-&gt;4)-Mur2Ac(oyl-L-Ala-gamma-D-Glu-L-Lys-D-Ala-D-Ala)-di-trans,octa-cis-undecaprenyl diphosphate = [GlcNAc-(1-&gt;4)-Mur2Ac(oyl-L-Ala-gamma-D-Glu-L-Lys-D-Ala-D-Ala)](n+1)-di-trans,octa-cis-undecaprenyl diphosphate + di-trans,octa-cis-undecaprenyl diphosphate + H(+)</text>
        <dbReference type="Rhea" id="RHEA:23708"/>
        <dbReference type="Rhea" id="RHEA-COMP:9602"/>
        <dbReference type="Rhea" id="RHEA-COMP:9603"/>
        <dbReference type="ChEBI" id="CHEBI:15378"/>
        <dbReference type="ChEBI" id="CHEBI:58405"/>
        <dbReference type="ChEBI" id="CHEBI:60033"/>
        <dbReference type="ChEBI" id="CHEBI:78435"/>
        <dbReference type="EC" id="2.4.99.28"/>
    </reaction>
</comment>
<evidence type="ECO:0000256" key="5">
    <source>
        <dbReference type="ARBA" id="ARBA00022475"/>
    </source>
</evidence>
<dbReference type="Gene3D" id="3.40.710.10">
    <property type="entry name" value="DD-peptidase/beta-lactamase superfamily"/>
    <property type="match status" value="1"/>
</dbReference>
<proteinExistence type="inferred from homology"/>
<evidence type="ECO:0000256" key="7">
    <source>
        <dbReference type="ARBA" id="ARBA00022670"/>
    </source>
</evidence>
<evidence type="ECO:0000256" key="10">
    <source>
        <dbReference type="ARBA" id="ARBA00022801"/>
    </source>
</evidence>
<dbReference type="SUPFAM" id="SSF56601">
    <property type="entry name" value="beta-lactamase/transpeptidase-like"/>
    <property type="match status" value="1"/>
</dbReference>
<evidence type="ECO:0000256" key="17">
    <source>
        <dbReference type="ARBA" id="ARBA00049902"/>
    </source>
</evidence>
<keyword evidence="12" id="KW-0573">Peptidoglycan synthesis</keyword>
<name>A0A932A8N1_9BACT</name>
<comment type="caution">
    <text evidence="22">The sequence shown here is derived from an EMBL/GenBank/DDBJ whole genome shotgun (WGS) entry which is preliminary data.</text>
</comment>
<keyword evidence="15" id="KW-0961">Cell wall biogenesis/degradation</keyword>
<dbReference type="InterPro" id="IPR036950">
    <property type="entry name" value="PBP_transglycosylase"/>
</dbReference>
<dbReference type="GO" id="GO:0008955">
    <property type="term" value="F:peptidoglycan glycosyltransferase activity"/>
    <property type="evidence" value="ECO:0007669"/>
    <property type="project" value="UniProtKB-EC"/>
</dbReference>
<evidence type="ECO:0000256" key="8">
    <source>
        <dbReference type="ARBA" id="ARBA00022676"/>
    </source>
</evidence>
<evidence type="ECO:0000256" key="19">
    <source>
        <dbReference type="SAM" id="Phobius"/>
    </source>
</evidence>
<dbReference type="Pfam" id="PF00912">
    <property type="entry name" value="Transgly"/>
    <property type="match status" value="1"/>
</dbReference>
<feature type="domain" description="Glycosyl transferase family 51" evidence="21">
    <location>
        <begin position="189"/>
        <end position="361"/>
    </location>
</feature>
<dbReference type="GO" id="GO:0009252">
    <property type="term" value="P:peptidoglycan biosynthetic process"/>
    <property type="evidence" value="ECO:0007669"/>
    <property type="project" value="UniProtKB-KW"/>
</dbReference>
<evidence type="ECO:0000259" key="20">
    <source>
        <dbReference type="Pfam" id="PF00905"/>
    </source>
</evidence>
<evidence type="ECO:0000256" key="4">
    <source>
        <dbReference type="ARBA" id="ARBA00007739"/>
    </source>
</evidence>
<dbReference type="Proteomes" id="UP000779809">
    <property type="component" value="Unassembled WGS sequence"/>
</dbReference>
<evidence type="ECO:0000256" key="18">
    <source>
        <dbReference type="SAM" id="MobiDB-lite"/>
    </source>
</evidence>
<feature type="transmembrane region" description="Helical" evidence="19">
    <location>
        <begin position="47"/>
        <end position="68"/>
    </location>
</feature>
<keyword evidence="8" id="KW-0328">Glycosyltransferase</keyword>
<evidence type="ECO:0000256" key="14">
    <source>
        <dbReference type="ARBA" id="ARBA00023268"/>
    </source>
</evidence>
<dbReference type="GO" id="GO:0009002">
    <property type="term" value="F:serine-type D-Ala-D-Ala carboxypeptidase activity"/>
    <property type="evidence" value="ECO:0007669"/>
    <property type="project" value="UniProtKB-EC"/>
</dbReference>
<evidence type="ECO:0000313" key="22">
    <source>
        <dbReference type="EMBL" id="MBI2678724.1"/>
    </source>
</evidence>
<comment type="catalytic activity">
    <reaction evidence="16">
        <text>Preferential cleavage: (Ac)2-L-Lys-D-Ala-|-D-Ala. Also transpeptidation of peptidyl-alanyl moieties that are N-acyl substituents of D-alanine.</text>
        <dbReference type="EC" id="3.4.16.4"/>
    </reaction>
</comment>
<comment type="subcellular location">
    <subcellularLocation>
        <location evidence="1">Cell membrane</location>
    </subcellularLocation>
</comment>
<reference evidence="22" key="1">
    <citation type="submission" date="2020-07" db="EMBL/GenBank/DDBJ databases">
        <title>Huge and variable diversity of episymbiotic CPR bacteria and DPANN archaea in groundwater ecosystems.</title>
        <authorList>
            <person name="He C.Y."/>
            <person name="Keren R."/>
            <person name="Whittaker M."/>
            <person name="Farag I.F."/>
            <person name="Doudna J."/>
            <person name="Cate J.H.D."/>
            <person name="Banfield J.F."/>
        </authorList>
    </citation>
    <scope>NUCLEOTIDE SEQUENCE</scope>
    <source>
        <strain evidence="22">NC_groundwater_580_Pr5_B-0.1um_64_19</strain>
    </source>
</reference>
<evidence type="ECO:0000256" key="15">
    <source>
        <dbReference type="ARBA" id="ARBA00023316"/>
    </source>
</evidence>
<dbReference type="GO" id="GO:0008360">
    <property type="term" value="P:regulation of cell shape"/>
    <property type="evidence" value="ECO:0007669"/>
    <property type="project" value="UniProtKB-KW"/>
</dbReference>
<dbReference type="GO" id="GO:0030288">
    <property type="term" value="C:outer membrane-bounded periplasmic space"/>
    <property type="evidence" value="ECO:0007669"/>
    <property type="project" value="TreeGrafter"/>
</dbReference>
<keyword evidence="9" id="KW-0808">Transferase</keyword>
<evidence type="ECO:0000256" key="12">
    <source>
        <dbReference type="ARBA" id="ARBA00022984"/>
    </source>
</evidence>
<evidence type="ECO:0000256" key="16">
    <source>
        <dbReference type="ARBA" id="ARBA00034000"/>
    </source>
</evidence>
<dbReference type="NCBIfam" id="TIGR02074">
    <property type="entry name" value="PBP_1a_fam"/>
    <property type="match status" value="1"/>
</dbReference>
<evidence type="ECO:0000256" key="1">
    <source>
        <dbReference type="ARBA" id="ARBA00004236"/>
    </source>
</evidence>
<keyword evidence="19" id="KW-1133">Transmembrane helix</keyword>
<dbReference type="Pfam" id="PF00905">
    <property type="entry name" value="Transpeptidase"/>
    <property type="match status" value="1"/>
</dbReference>
<keyword evidence="14" id="KW-0511">Multifunctional enzyme</keyword>
<evidence type="ECO:0000256" key="11">
    <source>
        <dbReference type="ARBA" id="ARBA00022960"/>
    </source>
</evidence>
<dbReference type="EMBL" id="JACPNR010000009">
    <property type="protein sequence ID" value="MBI2678724.1"/>
    <property type="molecule type" value="Genomic_DNA"/>
</dbReference>
<protein>
    <submittedName>
        <fullName evidence="22">PBP1A family penicillin-binding protein</fullName>
    </submittedName>
</protein>
<dbReference type="AlphaFoldDB" id="A0A932A8N1"/>
<keyword evidence="13 19" id="KW-0472">Membrane</keyword>
<evidence type="ECO:0000259" key="21">
    <source>
        <dbReference type="Pfam" id="PF00912"/>
    </source>
</evidence>
<evidence type="ECO:0000313" key="23">
    <source>
        <dbReference type="Proteomes" id="UP000779809"/>
    </source>
</evidence>
<feature type="compositionally biased region" description="Polar residues" evidence="18">
    <location>
        <begin position="1"/>
        <end position="10"/>
    </location>
</feature>
<comment type="similarity">
    <text evidence="3">In the C-terminal section; belongs to the transpeptidase family.</text>
</comment>
<keyword evidence="6" id="KW-0121">Carboxypeptidase</keyword>
<dbReference type="InterPro" id="IPR012338">
    <property type="entry name" value="Beta-lactam/transpept-like"/>
</dbReference>
<dbReference type="Gene3D" id="1.10.3810.10">
    <property type="entry name" value="Biosynthetic peptidoglycan transglycosylase-like"/>
    <property type="match status" value="1"/>
</dbReference>
<keyword evidence="19" id="KW-0812">Transmembrane</keyword>
<evidence type="ECO:0000256" key="2">
    <source>
        <dbReference type="ARBA" id="ARBA00004752"/>
    </source>
</evidence>
<keyword evidence="10" id="KW-0378">Hydrolase</keyword>
<feature type="domain" description="Penicillin-binding protein transpeptidase" evidence="20">
    <location>
        <begin position="477"/>
        <end position="735"/>
    </location>
</feature>
<feature type="region of interest" description="Disordered" evidence="18">
    <location>
        <begin position="1"/>
        <end position="30"/>
    </location>
</feature>
<evidence type="ECO:0000256" key="9">
    <source>
        <dbReference type="ARBA" id="ARBA00022679"/>
    </source>
</evidence>
<dbReference type="GO" id="GO:0008658">
    <property type="term" value="F:penicillin binding"/>
    <property type="evidence" value="ECO:0007669"/>
    <property type="project" value="InterPro"/>
</dbReference>
<comment type="pathway">
    <text evidence="2">Cell wall biogenesis; peptidoglycan biosynthesis.</text>
</comment>
<comment type="similarity">
    <text evidence="4">In the N-terminal section; belongs to the glycosyltransferase 51 family.</text>
</comment>
<dbReference type="GO" id="GO:0005886">
    <property type="term" value="C:plasma membrane"/>
    <property type="evidence" value="ECO:0007669"/>
    <property type="project" value="UniProtKB-SubCell"/>
</dbReference>
<dbReference type="InterPro" id="IPR050396">
    <property type="entry name" value="Glycosyltr_51/Transpeptidase"/>
</dbReference>
<gene>
    <name evidence="22" type="ORF">HYX28_08065</name>
</gene>
<dbReference type="GO" id="GO:0071555">
    <property type="term" value="P:cell wall organization"/>
    <property type="evidence" value="ECO:0007669"/>
    <property type="project" value="UniProtKB-KW"/>
</dbReference>
<feature type="region of interest" description="Disordered" evidence="18">
    <location>
        <begin position="823"/>
        <end position="897"/>
    </location>
</feature>
<sequence>MSSRGFSGNPNHPVAVIKQKSRQTTSRPRADRWQRWRARLTSPLGKALVASFIVIATVFLGVFAYYYIQYEKVIDARMRGRIFNNASKIYANPRVIREGDPYTKGEIVSYLRRAGYAEQGEGEAKLGSYQNVRGGLEVMPGPESFHSPEGAVLRFADGKVEKIIATSNQQELAAYELEPQLVTALFEGEQRSKRRLISFPDIPKHMVDSVLAIEDRRFFEHAGINFFRLAEAAWIDFRQGQKGQGASTLTMQIARGFFLTPEKTIKRKLTEMLIAFELEQRFSKQQIFELYANSVYMGQRGSFTINGFGEAAQAYFGKDIKNVSVPEGALLAAIIQRPNYLNPYKNPERALERRNLVIEGMVDIGTLTQEEGDKAKATPLKLAAPNVEASDAPYFVDLVKEQLIQKYNERELNEQSYRIYTTLDPELQKAAAEAVESGIKGVDDQAKKLRTKRVKVGEGKSTKYETKVLPGPTPQVALIAMDPHTGEVLALVGGRNYGFSQLNHAVAKRPTGSIFKPFVYAAAVNSALTGAPPEAGQPVFTPATLVDDSPGTFTYGEQIYEPRNYKEEYHGMVTARYALAMSLNNATVRVAEMAGYDNVAALARDAGIKSAQGTPAVALGSYDATPIDMAGAYTVFANGGVRVSPMLVASVRNAKGDVIEDLQAEKRPVLDPRVSYVLTNMMEAVINSGTAAGVRGMGFSAPAAGKTGTSHDAWFAGYTSNLLCIVWVGYDDYSDLRLSGANTAAPIWAAFMKRAVAMPQYRNVRGFAAPSGVVTAQIDKLTGRLATPSCPDDFYAAFIAGTEPRDTCDHVADDRNLFQKMFGIGKTEPGSPPPVSNGQQQTAVGAQPAPQRPAEDPNKKKKGFFGKIFGAFGGGDKKPAATPSPTPTPAPGTTAPR</sequence>
<dbReference type="InterPro" id="IPR001460">
    <property type="entry name" value="PCN-bd_Tpept"/>
</dbReference>
<evidence type="ECO:0000256" key="3">
    <source>
        <dbReference type="ARBA" id="ARBA00007090"/>
    </source>
</evidence>
<dbReference type="InterPro" id="IPR001264">
    <property type="entry name" value="Glyco_trans_51"/>
</dbReference>
<accession>A0A932A8N1</accession>
<keyword evidence="7" id="KW-0645">Protease</keyword>
<dbReference type="PANTHER" id="PTHR32282">
    <property type="entry name" value="BINDING PROTEIN TRANSPEPTIDASE, PUTATIVE-RELATED"/>
    <property type="match status" value="1"/>
</dbReference>